<dbReference type="STRING" id="90262.A0A1X2J0L6"/>
<keyword evidence="4 6" id="KW-1133">Transmembrane helix</keyword>
<keyword evidence="5 6" id="KW-0472">Membrane</keyword>
<feature type="transmembrane region" description="Helical" evidence="6">
    <location>
        <begin position="57"/>
        <end position="81"/>
    </location>
</feature>
<feature type="transmembrane region" description="Helical" evidence="6">
    <location>
        <begin position="389"/>
        <end position="413"/>
    </location>
</feature>
<feature type="transmembrane region" description="Helical" evidence="6">
    <location>
        <begin position="118"/>
        <end position="142"/>
    </location>
</feature>
<evidence type="ECO:0000313" key="8">
    <source>
        <dbReference type="Proteomes" id="UP000193560"/>
    </source>
</evidence>
<evidence type="ECO:0000256" key="5">
    <source>
        <dbReference type="ARBA" id="ARBA00023136"/>
    </source>
</evidence>
<dbReference type="Pfam" id="PF13520">
    <property type="entry name" value="AA_permease_2"/>
    <property type="match status" value="1"/>
</dbReference>
<dbReference type="GO" id="GO:0022857">
    <property type="term" value="F:transmembrane transporter activity"/>
    <property type="evidence" value="ECO:0007669"/>
    <property type="project" value="InterPro"/>
</dbReference>
<keyword evidence="8" id="KW-1185">Reference proteome</keyword>
<dbReference type="PANTHER" id="PTHR45649:SF26">
    <property type="entry name" value="OS04G0435100 PROTEIN"/>
    <property type="match status" value="1"/>
</dbReference>
<sequence>MEEGKSITKDEELLNKLGYKQELNRSLSSFRNFCLCFTTMSLLSGLTPLYGTALMTGGPVVIIFGWIFVTIMTLTVALSMSEVCSSLPTSGGLYYWAASLSTKKWSPIAAYFTGMFNLIGQIAGTASVNFGLALIVVGTIAVGTEWSASPGATVGIYIAILFLQGLLNTFGTKAIGMMNVISLYWHLFGTLGIIISVLVCTRNSPASPKFVFTDFENHSGWSNNGFAVLLGLLQSQYSFTGYDSAAHMTEETKNAQRAGPISILTSIAMTSGLGLAYLLAITFSIQDLDGVINTKTGIPTAQIFLDALGKTGALIVLCVIIVAVFFCGNAGVTSNSRLIYALARDKALPFSGTLYRLNAKTQTPVIAAWAILFIAALLGLISLGSETAFVAITSVCTISLYITYGFPTLCLLLNRSQFTPGPFHLGRFSTINGIIALCWISLISVLFILPTEYPVEASNMNYSIVLFGAFWIIIAGYWVIRGRYVFKGPVRYVESSDATSALEGDDEPHGIKDISEKLNNDHSMGITGKIDQHDAEKVQLETNGDRE</sequence>
<dbReference type="AlphaFoldDB" id="A0A1X2J0L6"/>
<accession>A0A1X2J0L6</accession>
<organism evidence="7 8">
    <name type="scientific">Absidia repens</name>
    <dbReference type="NCBI Taxonomy" id="90262"/>
    <lineage>
        <taxon>Eukaryota</taxon>
        <taxon>Fungi</taxon>
        <taxon>Fungi incertae sedis</taxon>
        <taxon>Mucoromycota</taxon>
        <taxon>Mucoromycotina</taxon>
        <taxon>Mucoromycetes</taxon>
        <taxon>Mucorales</taxon>
        <taxon>Cunninghamellaceae</taxon>
        <taxon>Absidia</taxon>
    </lineage>
</organism>
<feature type="transmembrane region" description="Helical" evidence="6">
    <location>
        <begin position="183"/>
        <end position="201"/>
    </location>
</feature>
<comment type="subcellular location">
    <subcellularLocation>
        <location evidence="1">Membrane</location>
        <topology evidence="1">Multi-pass membrane protein</topology>
    </subcellularLocation>
</comment>
<evidence type="ECO:0000256" key="1">
    <source>
        <dbReference type="ARBA" id="ARBA00004141"/>
    </source>
</evidence>
<evidence type="ECO:0000313" key="7">
    <source>
        <dbReference type="EMBL" id="ORZ25315.1"/>
    </source>
</evidence>
<evidence type="ECO:0000256" key="6">
    <source>
        <dbReference type="SAM" id="Phobius"/>
    </source>
</evidence>
<dbReference type="GO" id="GO:0016020">
    <property type="term" value="C:membrane"/>
    <property type="evidence" value="ECO:0007669"/>
    <property type="project" value="UniProtKB-SubCell"/>
</dbReference>
<dbReference type="PIRSF" id="PIRSF006060">
    <property type="entry name" value="AA_transporter"/>
    <property type="match status" value="1"/>
</dbReference>
<keyword evidence="3 6" id="KW-0812">Transmembrane</keyword>
<feature type="transmembrane region" description="Helical" evidence="6">
    <location>
        <begin position="425"/>
        <end position="449"/>
    </location>
</feature>
<dbReference type="OrthoDB" id="10054429at2759"/>
<feature type="transmembrane region" description="Helical" evidence="6">
    <location>
        <begin position="365"/>
        <end position="383"/>
    </location>
</feature>
<feature type="transmembrane region" description="Helical" evidence="6">
    <location>
        <begin position="154"/>
        <end position="171"/>
    </location>
</feature>
<name>A0A1X2J0L6_9FUNG</name>
<comment type="caution">
    <text evidence="7">The sequence shown here is derived from an EMBL/GenBank/DDBJ whole genome shotgun (WGS) entry which is preliminary data.</text>
</comment>
<evidence type="ECO:0000256" key="3">
    <source>
        <dbReference type="ARBA" id="ARBA00022692"/>
    </source>
</evidence>
<reference evidence="7 8" key="1">
    <citation type="submission" date="2016-07" db="EMBL/GenBank/DDBJ databases">
        <title>Pervasive Adenine N6-methylation of Active Genes in Fungi.</title>
        <authorList>
            <consortium name="DOE Joint Genome Institute"/>
            <person name="Mondo S.J."/>
            <person name="Dannebaum R.O."/>
            <person name="Kuo R.C."/>
            <person name="Labutti K."/>
            <person name="Haridas S."/>
            <person name="Kuo A."/>
            <person name="Salamov A."/>
            <person name="Ahrendt S.R."/>
            <person name="Lipzen A."/>
            <person name="Sullivan W."/>
            <person name="Andreopoulos W.B."/>
            <person name="Clum A."/>
            <person name="Lindquist E."/>
            <person name="Daum C."/>
            <person name="Ramamoorthy G.K."/>
            <person name="Gryganskyi A."/>
            <person name="Culley D."/>
            <person name="Magnuson J.K."/>
            <person name="James T.Y."/>
            <person name="O'Malley M.A."/>
            <person name="Stajich J.E."/>
            <person name="Spatafora J.W."/>
            <person name="Visel A."/>
            <person name="Grigoriev I.V."/>
        </authorList>
    </citation>
    <scope>NUCLEOTIDE SEQUENCE [LARGE SCALE GENOMIC DNA]</scope>
    <source>
        <strain evidence="7 8">NRRL 1336</strain>
    </source>
</reference>
<dbReference type="InterPro" id="IPR002293">
    <property type="entry name" value="AA/rel_permease1"/>
</dbReference>
<proteinExistence type="predicted"/>
<dbReference type="EMBL" id="MCGE01000001">
    <property type="protein sequence ID" value="ORZ25315.1"/>
    <property type="molecule type" value="Genomic_DNA"/>
</dbReference>
<keyword evidence="2" id="KW-0813">Transport</keyword>
<feature type="transmembrane region" description="Helical" evidence="6">
    <location>
        <begin position="312"/>
        <end position="332"/>
    </location>
</feature>
<evidence type="ECO:0000256" key="4">
    <source>
        <dbReference type="ARBA" id="ARBA00022989"/>
    </source>
</evidence>
<protein>
    <submittedName>
        <fullName evidence="7">Amino acid/polyamine transporter I</fullName>
    </submittedName>
</protein>
<dbReference type="Proteomes" id="UP000193560">
    <property type="component" value="Unassembled WGS sequence"/>
</dbReference>
<gene>
    <name evidence="7" type="ORF">BCR42DRAFT_340294</name>
</gene>
<dbReference type="PANTHER" id="PTHR45649">
    <property type="entry name" value="AMINO-ACID PERMEASE BAT1"/>
    <property type="match status" value="1"/>
</dbReference>
<evidence type="ECO:0000256" key="2">
    <source>
        <dbReference type="ARBA" id="ARBA00022448"/>
    </source>
</evidence>
<feature type="transmembrane region" description="Helical" evidence="6">
    <location>
        <begin position="263"/>
        <end position="285"/>
    </location>
</feature>
<dbReference type="Gene3D" id="1.20.1740.10">
    <property type="entry name" value="Amino acid/polyamine transporter I"/>
    <property type="match status" value="1"/>
</dbReference>
<feature type="transmembrane region" description="Helical" evidence="6">
    <location>
        <begin position="461"/>
        <end position="480"/>
    </location>
</feature>